<gene>
    <name evidence="1" type="ORF">P4H66_15000</name>
</gene>
<sequence length="110" mass="12625">MTLGKITLTNDEINEYNRLKQMIREARTRLEISLYTKRAEEILDKGRLRYVNKLENGNKPQIKGIQEKSKPKEKKLKLSAYAAAGHSHTLPQHIKRSPIVTKLAKSNSGR</sequence>
<comment type="caution">
    <text evidence="1">The sequence shown here is derived from an EMBL/GenBank/DDBJ whole genome shotgun (WGS) entry which is preliminary data.</text>
</comment>
<protein>
    <submittedName>
        <fullName evidence="1">Uncharacterized protein</fullName>
    </submittedName>
</protein>
<dbReference type="EMBL" id="JARLKZ010000008">
    <property type="protein sequence ID" value="MEC0241158.1"/>
    <property type="molecule type" value="Genomic_DNA"/>
</dbReference>
<reference evidence="1 2" key="1">
    <citation type="submission" date="2023-03" db="EMBL/GenBank/DDBJ databases">
        <title>Bacillus Genome Sequencing.</title>
        <authorList>
            <person name="Dunlap C."/>
        </authorList>
    </citation>
    <scope>NUCLEOTIDE SEQUENCE [LARGE SCALE GENOMIC DNA]</scope>
    <source>
        <strain evidence="1 2">BD-525</strain>
    </source>
</reference>
<dbReference type="RefSeq" id="WP_326088874.1">
    <property type="nucleotide sequence ID" value="NZ_JARLKZ010000008.1"/>
</dbReference>
<accession>A0ABU6GN59</accession>
<evidence type="ECO:0000313" key="2">
    <source>
        <dbReference type="Proteomes" id="UP001344632"/>
    </source>
</evidence>
<evidence type="ECO:0000313" key="1">
    <source>
        <dbReference type="EMBL" id="MEC0241158.1"/>
    </source>
</evidence>
<name>A0ABU6GN59_9BACL</name>
<proteinExistence type="predicted"/>
<dbReference type="Proteomes" id="UP001344632">
    <property type="component" value="Unassembled WGS sequence"/>
</dbReference>
<organism evidence="1 2">
    <name type="scientific">Paenibacillus dokdonensis</name>
    <dbReference type="NCBI Taxonomy" id="2567944"/>
    <lineage>
        <taxon>Bacteria</taxon>
        <taxon>Bacillati</taxon>
        <taxon>Bacillota</taxon>
        <taxon>Bacilli</taxon>
        <taxon>Bacillales</taxon>
        <taxon>Paenibacillaceae</taxon>
        <taxon>Paenibacillus</taxon>
    </lineage>
</organism>
<keyword evidence="2" id="KW-1185">Reference proteome</keyword>